<name>A0ABZ2YKN6_9BACT</name>
<organism evidence="2 3">
    <name type="scientific">Chitinophaga pollutisoli</name>
    <dbReference type="NCBI Taxonomy" id="3133966"/>
    <lineage>
        <taxon>Bacteria</taxon>
        <taxon>Pseudomonadati</taxon>
        <taxon>Bacteroidota</taxon>
        <taxon>Chitinophagia</taxon>
        <taxon>Chitinophagales</taxon>
        <taxon>Chitinophagaceae</taxon>
        <taxon>Chitinophaga</taxon>
    </lineage>
</organism>
<sequence>MRSTLSIIVSFVLLLCSCHGGGMRSAFQRKERVYQPPRLGAEYRFEDGLRRQKNPQNLWSKKERKDMEKMGQYTPRTTSSPNTRISPMQADSLLTGKTRDTTQPATPPPADSLQRSQLSHP</sequence>
<protein>
    <submittedName>
        <fullName evidence="2">Uncharacterized protein</fullName>
    </submittedName>
</protein>
<accession>A0ABZ2YKN6</accession>
<dbReference type="Proteomes" id="UP001485459">
    <property type="component" value="Chromosome"/>
</dbReference>
<feature type="region of interest" description="Disordered" evidence="1">
    <location>
        <begin position="46"/>
        <end position="121"/>
    </location>
</feature>
<evidence type="ECO:0000313" key="2">
    <source>
        <dbReference type="EMBL" id="WZN39897.1"/>
    </source>
</evidence>
<gene>
    <name evidence="2" type="ORF">WJU16_18125</name>
</gene>
<feature type="compositionally biased region" description="Basic and acidic residues" evidence="1">
    <location>
        <begin position="60"/>
        <end position="69"/>
    </location>
</feature>
<evidence type="ECO:0000313" key="3">
    <source>
        <dbReference type="Proteomes" id="UP001485459"/>
    </source>
</evidence>
<dbReference type="EMBL" id="CP149822">
    <property type="protein sequence ID" value="WZN39897.1"/>
    <property type="molecule type" value="Genomic_DNA"/>
</dbReference>
<proteinExistence type="predicted"/>
<reference evidence="3" key="1">
    <citation type="submission" date="2024-03" db="EMBL/GenBank/DDBJ databases">
        <title>Chitinophaga horti sp. nov., isolated from garden soil.</title>
        <authorList>
            <person name="Lee D.S."/>
            <person name="Han D.M."/>
            <person name="Baek J.H."/>
            <person name="Choi D.G."/>
            <person name="Jeon J.H."/>
            <person name="Jeon C.O."/>
        </authorList>
    </citation>
    <scope>NUCLEOTIDE SEQUENCE [LARGE SCALE GENOMIC DNA]</scope>
    <source>
        <strain evidence="3">GPA1</strain>
    </source>
</reference>
<keyword evidence="3" id="KW-1185">Reference proteome</keyword>
<evidence type="ECO:0000256" key="1">
    <source>
        <dbReference type="SAM" id="MobiDB-lite"/>
    </source>
</evidence>
<feature type="compositionally biased region" description="Polar residues" evidence="1">
    <location>
        <begin position="74"/>
        <end position="86"/>
    </location>
</feature>
<dbReference type="PROSITE" id="PS51257">
    <property type="entry name" value="PROKAR_LIPOPROTEIN"/>
    <property type="match status" value="1"/>
</dbReference>
<dbReference type="RefSeq" id="WP_341834861.1">
    <property type="nucleotide sequence ID" value="NZ_CP149822.1"/>
</dbReference>